<keyword evidence="2" id="KW-0963">Cytoplasm</keyword>
<comment type="subcellular location">
    <subcellularLocation>
        <location evidence="2">Cytoplasm</location>
    </subcellularLocation>
</comment>
<feature type="domain" description="UspA" evidence="3">
    <location>
        <begin position="6"/>
        <end position="147"/>
    </location>
</feature>
<evidence type="ECO:0000313" key="5">
    <source>
        <dbReference type="Proteomes" id="UP000001520"/>
    </source>
</evidence>
<dbReference type="PANTHER" id="PTHR46268:SF22">
    <property type="entry name" value="SENSOR PROTEIN KDPD-RELATED"/>
    <property type="match status" value="1"/>
</dbReference>
<dbReference type="AlphaFoldDB" id="D3PAU1"/>
<evidence type="ECO:0000313" key="4">
    <source>
        <dbReference type="EMBL" id="BAI79714.1"/>
    </source>
</evidence>
<reference evidence="4 5" key="1">
    <citation type="journal article" date="2010" name="DNA Res.">
        <title>Bacterial lifestyle in a deep-sea hydrothermal vent chimney revealed by the genome sequence of the thermophilic bacterium Deferribacter desulfuricans SSM1.</title>
        <authorList>
            <person name="Takaki Y."/>
            <person name="Shimamura S."/>
            <person name="Nakagawa S."/>
            <person name="Fukuhara Y."/>
            <person name="Horikawa H."/>
            <person name="Ankai A."/>
            <person name="Harada T."/>
            <person name="Hosoyama A."/>
            <person name="Oguchi A."/>
            <person name="Fukui S."/>
            <person name="Fujita N."/>
            <person name="Takami H."/>
            <person name="Takai K."/>
        </authorList>
    </citation>
    <scope>NUCLEOTIDE SEQUENCE [LARGE SCALE GENOMIC DNA]</scope>
    <source>
        <strain evidence="5">DSM 14783 / JCM 11476 / NBRC 101012 / SSM1</strain>
    </source>
</reference>
<dbReference type="CDD" id="cd00293">
    <property type="entry name" value="USP-like"/>
    <property type="match status" value="1"/>
</dbReference>
<dbReference type="KEGG" id="ddf:DEFDS_0203"/>
<dbReference type="eggNOG" id="COG0589">
    <property type="taxonomic scope" value="Bacteria"/>
</dbReference>
<dbReference type="OrthoDB" id="3217301at2"/>
<dbReference type="HOGENOM" id="CLU_049301_11_2_0"/>
<proteinExistence type="inferred from homology"/>
<protein>
    <recommendedName>
        <fullName evidence="2">Universal stress protein</fullName>
    </recommendedName>
</protein>
<dbReference type="STRING" id="639282.DEFDS_0203"/>
<evidence type="ECO:0000256" key="2">
    <source>
        <dbReference type="PIRNR" id="PIRNR006276"/>
    </source>
</evidence>
<dbReference type="EMBL" id="AP011529">
    <property type="protein sequence ID" value="BAI79714.1"/>
    <property type="molecule type" value="Genomic_DNA"/>
</dbReference>
<dbReference type="PRINTS" id="PR01438">
    <property type="entry name" value="UNVRSLSTRESS"/>
</dbReference>
<evidence type="ECO:0000256" key="1">
    <source>
        <dbReference type="ARBA" id="ARBA00008791"/>
    </source>
</evidence>
<dbReference type="RefSeq" id="WP_013006962.1">
    <property type="nucleotide sequence ID" value="NC_013939.1"/>
</dbReference>
<dbReference type="SUPFAM" id="SSF52402">
    <property type="entry name" value="Adenine nucleotide alpha hydrolases-like"/>
    <property type="match status" value="1"/>
</dbReference>
<dbReference type="PANTHER" id="PTHR46268">
    <property type="entry name" value="STRESS RESPONSE PROTEIN NHAX"/>
    <property type="match status" value="1"/>
</dbReference>
<dbReference type="InterPro" id="IPR006016">
    <property type="entry name" value="UspA"/>
</dbReference>
<evidence type="ECO:0000259" key="3">
    <source>
        <dbReference type="Pfam" id="PF00582"/>
    </source>
</evidence>
<accession>D3PAU1</accession>
<dbReference type="PIRSF" id="PIRSF006276">
    <property type="entry name" value="UspA"/>
    <property type="match status" value="1"/>
</dbReference>
<keyword evidence="5" id="KW-1185">Reference proteome</keyword>
<comment type="similarity">
    <text evidence="1 2">Belongs to the universal stress protein A family.</text>
</comment>
<dbReference type="GO" id="GO:0005737">
    <property type="term" value="C:cytoplasm"/>
    <property type="evidence" value="ECO:0007669"/>
    <property type="project" value="UniProtKB-SubCell"/>
</dbReference>
<organism evidence="4 5">
    <name type="scientific">Deferribacter desulfuricans (strain DSM 14783 / JCM 11476 / NBRC 101012 / SSM1)</name>
    <dbReference type="NCBI Taxonomy" id="639282"/>
    <lineage>
        <taxon>Bacteria</taxon>
        <taxon>Pseudomonadati</taxon>
        <taxon>Deferribacterota</taxon>
        <taxon>Deferribacteres</taxon>
        <taxon>Deferribacterales</taxon>
        <taxon>Deferribacteraceae</taxon>
        <taxon>Deferribacter</taxon>
    </lineage>
</organism>
<dbReference type="Gene3D" id="3.40.50.620">
    <property type="entry name" value="HUPs"/>
    <property type="match status" value="1"/>
</dbReference>
<dbReference type="InterPro" id="IPR014729">
    <property type="entry name" value="Rossmann-like_a/b/a_fold"/>
</dbReference>
<name>D3PAU1_DEFDS</name>
<sequence>MNECIYKHILVMTDFSDDSLNAIRVAANLAKSCKSKLTILHVAHDESQLKLYVNEKEFENIRKRLDEEINNQLKELNKSVPLLNELDVSYIIRRGIPYVEGLLEIEKGDYDLVVIGSHGKTSIKKFFYGSTAEKIVRRAPISVLVTRKN</sequence>
<dbReference type="Pfam" id="PF00582">
    <property type="entry name" value="Usp"/>
    <property type="match status" value="1"/>
</dbReference>
<dbReference type="Proteomes" id="UP000001520">
    <property type="component" value="Chromosome"/>
</dbReference>
<dbReference type="InterPro" id="IPR006015">
    <property type="entry name" value="Universal_stress_UspA"/>
</dbReference>
<gene>
    <name evidence="4" type="ordered locus">DEFDS_0203</name>
</gene>